<dbReference type="InterPro" id="IPR001347">
    <property type="entry name" value="SIS_dom"/>
</dbReference>
<keyword evidence="2" id="KW-0238">DNA-binding</keyword>
<dbReference type="InterPro" id="IPR036388">
    <property type="entry name" value="WH-like_DNA-bd_sf"/>
</dbReference>
<feature type="domain" description="HTH rpiR-type" evidence="4">
    <location>
        <begin position="8"/>
        <end position="84"/>
    </location>
</feature>
<keyword evidence="3" id="KW-0804">Transcription</keyword>
<reference evidence="6 7" key="1">
    <citation type="submission" date="2016-09" db="EMBL/GenBank/DDBJ databases">
        <title>Genomic Taxonomy of the Vibrionaceae.</title>
        <authorList>
            <person name="Gonzalez-Castillo A."/>
            <person name="Gomez-Gil B."/>
            <person name="Enciso-Ibarra K."/>
        </authorList>
    </citation>
    <scope>NUCLEOTIDE SEQUENCE [LARGE SCALE GENOMIC DNA]</scope>
    <source>
        <strain evidence="6 7">CAIM 1731</strain>
    </source>
</reference>
<name>A0ABX3FDC5_9VIBR</name>
<dbReference type="Gene3D" id="1.10.10.10">
    <property type="entry name" value="Winged helix-like DNA-binding domain superfamily/Winged helix DNA-binding domain"/>
    <property type="match status" value="1"/>
</dbReference>
<dbReference type="Proteomes" id="UP000186206">
    <property type="component" value="Unassembled WGS sequence"/>
</dbReference>
<evidence type="ECO:0000259" key="4">
    <source>
        <dbReference type="PROSITE" id="PS51071"/>
    </source>
</evidence>
<feature type="domain" description="SIS" evidence="5">
    <location>
        <begin position="134"/>
        <end position="269"/>
    </location>
</feature>
<dbReference type="CDD" id="cd05013">
    <property type="entry name" value="SIS_RpiR"/>
    <property type="match status" value="1"/>
</dbReference>
<dbReference type="SUPFAM" id="SSF53697">
    <property type="entry name" value="SIS domain"/>
    <property type="match status" value="1"/>
</dbReference>
<dbReference type="PANTHER" id="PTHR30514">
    <property type="entry name" value="GLUCOKINASE"/>
    <property type="match status" value="1"/>
</dbReference>
<dbReference type="Pfam" id="PF01380">
    <property type="entry name" value="SIS"/>
    <property type="match status" value="1"/>
</dbReference>
<evidence type="ECO:0008006" key="8">
    <source>
        <dbReference type="Google" id="ProtNLM"/>
    </source>
</evidence>
<proteinExistence type="predicted"/>
<evidence type="ECO:0000259" key="5">
    <source>
        <dbReference type="PROSITE" id="PS51464"/>
    </source>
</evidence>
<dbReference type="Gene3D" id="3.40.50.10490">
    <property type="entry name" value="Glucose-6-phosphate isomerase like protein, domain 1"/>
    <property type="match status" value="1"/>
</dbReference>
<protein>
    <recommendedName>
        <fullName evidence="8">MurR/RpiR family transcriptional regulator</fullName>
    </recommendedName>
</protein>
<dbReference type="RefSeq" id="WP_075651204.1">
    <property type="nucleotide sequence ID" value="NZ_AP019659.1"/>
</dbReference>
<evidence type="ECO:0000313" key="6">
    <source>
        <dbReference type="EMBL" id="OLQ87854.1"/>
    </source>
</evidence>
<dbReference type="InterPro" id="IPR000281">
    <property type="entry name" value="HTH_RpiR"/>
</dbReference>
<evidence type="ECO:0000313" key="7">
    <source>
        <dbReference type="Proteomes" id="UP000186206"/>
    </source>
</evidence>
<dbReference type="PROSITE" id="PS51464">
    <property type="entry name" value="SIS"/>
    <property type="match status" value="1"/>
</dbReference>
<keyword evidence="7" id="KW-1185">Reference proteome</keyword>
<comment type="caution">
    <text evidence="6">The sequence shown here is derived from an EMBL/GenBank/DDBJ whole genome shotgun (WGS) entry which is preliminary data.</text>
</comment>
<dbReference type="InterPro" id="IPR009057">
    <property type="entry name" value="Homeodomain-like_sf"/>
</dbReference>
<dbReference type="EMBL" id="MJMI01000116">
    <property type="protein sequence ID" value="OLQ87854.1"/>
    <property type="molecule type" value="Genomic_DNA"/>
</dbReference>
<sequence length="269" mass="29293">MDDYQILSDFEKQVHDKFDTLSPRLQQVALYLLANRITVAFATINDIAQQANVPPSTLVRFAKTFEHKGFSNIQKMFRASMLSEIPNYAERAKLAQASDSDVTPHALLKEFSLSNIESLSNLAREVDEVDLAKATALIAKANNVFVIGIGRSFSIASYLCYSLSHLDVASYLLNGVGGTLDEQLDALMPGDLLISVSFSPYAEETVAACSYAANKGVSQLAITDHPISPLASFGDVSIVIKETKVKDAFRTLSATQCLIQSLCLSLAFQ</sequence>
<evidence type="ECO:0000256" key="2">
    <source>
        <dbReference type="ARBA" id="ARBA00023125"/>
    </source>
</evidence>
<dbReference type="InterPro" id="IPR035472">
    <property type="entry name" value="RpiR-like_SIS"/>
</dbReference>
<dbReference type="SUPFAM" id="SSF46689">
    <property type="entry name" value="Homeodomain-like"/>
    <property type="match status" value="1"/>
</dbReference>
<dbReference type="Pfam" id="PF01418">
    <property type="entry name" value="HTH_6"/>
    <property type="match status" value="1"/>
</dbReference>
<dbReference type="PROSITE" id="PS51071">
    <property type="entry name" value="HTH_RPIR"/>
    <property type="match status" value="1"/>
</dbReference>
<evidence type="ECO:0000256" key="1">
    <source>
        <dbReference type="ARBA" id="ARBA00023015"/>
    </source>
</evidence>
<evidence type="ECO:0000256" key="3">
    <source>
        <dbReference type="ARBA" id="ARBA00023163"/>
    </source>
</evidence>
<dbReference type="InterPro" id="IPR046348">
    <property type="entry name" value="SIS_dom_sf"/>
</dbReference>
<gene>
    <name evidence="6" type="ORF">BIY21_16610</name>
</gene>
<accession>A0ABX3FDC5</accession>
<dbReference type="PANTHER" id="PTHR30514:SF20">
    <property type="entry name" value="TRANSCRIPTIONAL REGULATOR"/>
    <property type="match status" value="1"/>
</dbReference>
<organism evidence="6 7">
    <name type="scientific">Vibrio ponticus</name>
    <dbReference type="NCBI Taxonomy" id="265668"/>
    <lineage>
        <taxon>Bacteria</taxon>
        <taxon>Pseudomonadati</taxon>
        <taxon>Pseudomonadota</taxon>
        <taxon>Gammaproteobacteria</taxon>
        <taxon>Vibrionales</taxon>
        <taxon>Vibrionaceae</taxon>
        <taxon>Vibrio</taxon>
    </lineage>
</organism>
<dbReference type="InterPro" id="IPR047640">
    <property type="entry name" value="RpiR-like"/>
</dbReference>
<keyword evidence="1" id="KW-0805">Transcription regulation</keyword>